<organism evidence="4 5">
    <name type="scientific">Desulfosarcina widdelii</name>
    <dbReference type="NCBI Taxonomy" id="947919"/>
    <lineage>
        <taxon>Bacteria</taxon>
        <taxon>Pseudomonadati</taxon>
        <taxon>Thermodesulfobacteriota</taxon>
        <taxon>Desulfobacteria</taxon>
        <taxon>Desulfobacterales</taxon>
        <taxon>Desulfosarcinaceae</taxon>
        <taxon>Desulfosarcina</taxon>
    </lineage>
</organism>
<dbReference type="KEGG" id="dwd:DSCW_43260"/>
<dbReference type="OrthoDB" id="9779230at2"/>
<dbReference type="Gene3D" id="3.40.50.300">
    <property type="entry name" value="P-loop containing nucleotide triphosphate hydrolases"/>
    <property type="match status" value="1"/>
</dbReference>
<dbReference type="PANTHER" id="PTHR35894">
    <property type="entry name" value="GENERAL SECRETION PATHWAY PROTEIN A-RELATED"/>
    <property type="match status" value="1"/>
</dbReference>
<dbReference type="GO" id="GO:0016887">
    <property type="term" value="F:ATP hydrolysis activity"/>
    <property type="evidence" value="ECO:0007669"/>
    <property type="project" value="InterPro"/>
</dbReference>
<dbReference type="InterPro" id="IPR036366">
    <property type="entry name" value="PGBDSf"/>
</dbReference>
<dbReference type="AlphaFoldDB" id="A0A5K7Z9U0"/>
<dbReference type="RefSeq" id="WP_155305709.1">
    <property type="nucleotide sequence ID" value="NZ_AP021875.1"/>
</dbReference>
<accession>A0A5K7Z9U0</accession>
<evidence type="ECO:0000256" key="2">
    <source>
        <dbReference type="SAM" id="Phobius"/>
    </source>
</evidence>
<name>A0A5K7Z9U0_9BACT</name>
<evidence type="ECO:0000259" key="3">
    <source>
        <dbReference type="SMART" id="SM00382"/>
    </source>
</evidence>
<feature type="transmembrane region" description="Helical" evidence="2">
    <location>
        <begin position="284"/>
        <end position="304"/>
    </location>
</feature>
<feature type="compositionally biased region" description="Low complexity" evidence="1">
    <location>
        <begin position="355"/>
        <end position="369"/>
    </location>
</feature>
<dbReference type="InterPro" id="IPR003593">
    <property type="entry name" value="AAA+_ATPase"/>
</dbReference>
<dbReference type="SUPFAM" id="SSF47090">
    <property type="entry name" value="PGBD-like"/>
    <property type="match status" value="1"/>
</dbReference>
<dbReference type="InterPro" id="IPR027417">
    <property type="entry name" value="P-loop_NTPase"/>
</dbReference>
<keyword evidence="5" id="KW-1185">Reference proteome</keyword>
<evidence type="ECO:0000313" key="4">
    <source>
        <dbReference type="EMBL" id="BBO76909.1"/>
    </source>
</evidence>
<dbReference type="Proteomes" id="UP000427769">
    <property type="component" value="Chromosome"/>
</dbReference>
<gene>
    <name evidence="4" type="primary">exeA</name>
    <name evidence="4" type="ORF">DSCW_43260</name>
</gene>
<evidence type="ECO:0000256" key="1">
    <source>
        <dbReference type="SAM" id="MobiDB-lite"/>
    </source>
</evidence>
<keyword evidence="2" id="KW-0812">Transmembrane</keyword>
<dbReference type="SMART" id="SM00382">
    <property type="entry name" value="AAA"/>
    <property type="match status" value="1"/>
</dbReference>
<evidence type="ECO:0000313" key="5">
    <source>
        <dbReference type="Proteomes" id="UP000427769"/>
    </source>
</evidence>
<dbReference type="Pfam" id="PF01471">
    <property type="entry name" value="PG_binding_1"/>
    <property type="match status" value="1"/>
</dbReference>
<feature type="domain" description="AAA+ ATPase" evidence="3">
    <location>
        <begin position="42"/>
        <end position="194"/>
    </location>
</feature>
<protein>
    <submittedName>
        <fullName evidence="4">ATPase AAA</fullName>
    </submittedName>
</protein>
<dbReference type="InterPro" id="IPR052026">
    <property type="entry name" value="ExeA_AAA_ATPase_DNA-bind"/>
</dbReference>
<dbReference type="InterPro" id="IPR036365">
    <property type="entry name" value="PGBD-like_sf"/>
</dbReference>
<dbReference type="InterPro" id="IPR049945">
    <property type="entry name" value="AAA_22"/>
</dbReference>
<keyword evidence="2" id="KW-0472">Membrane</keyword>
<dbReference type="PANTHER" id="PTHR35894:SF1">
    <property type="entry name" value="PHOSPHORIBULOKINASE _ URIDINE KINASE FAMILY"/>
    <property type="match status" value="1"/>
</dbReference>
<dbReference type="Pfam" id="PF13401">
    <property type="entry name" value="AAA_22"/>
    <property type="match status" value="1"/>
</dbReference>
<dbReference type="EMBL" id="AP021875">
    <property type="protein sequence ID" value="BBO76909.1"/>
    <property type="molecule type" value="Genomic_DNA"/>
</dbReference>
<feature type="region of interest" description="Disordered" evidence="1">
    <location>
        <begin position="321"/>
        <end position="390"/>
    </location>
</feature>
<reference evidence="4 5" key="1">
    <citation type="submission" date="2019-11" db="EMBL/GenBank/DDBJ databases">
        <title>Comparative genomics of hydrocarbon-degrading Desulfosarcina strains.</title>
        <authorList>
            <person name="Watanabe M."/>
            <person name="Kojima H."/>
            <person name="Fukui M."/>
        </authorList>
    </citation>
    <scope>NUCLEOTIDE SEQUENCE [LARGE SCALE GENOMIC DNA]</scope>
    <source>
        <strain evidence="4 5">PP31</strain>
    </source>
</reference>
<dbReference type="SUPFAM" id="SSF52540">
    <property type="entry name" value="P-loop containing nucleoside triphosphate hydrolases"/>
    <property type="match status" value="1"/>
</dbReference>
<proteinExistence type="predicted"/>
<dbReference type="Gene3D" id="1.10.101.10">
    <property type="entry name" value="PGBD-like superfamily/PGBD"/>
    <property type="match status" value="1"/>
</dbReference>
<sequence length="604" mass="67261">MYNRFFGFTERPFRLVPNPAFLYLSRMHEEVLAHLNYAAAYGDGFVEVTGEVGTGKTTLCRMFLENLDEKTEAAYIFNPKLDALQLLKAINDEFGIASDTDSVKALIDRLNTFLLDQKAKGRRVLLLIDEAQNLSPDVLEQLRLLSNLETTTSKLLQIILVGQPELGEMLETGALRQLNQRITLTCHLVPLTFTETRAYIRHRIHVASQNPGLEFTAGAYRSIFRYSGGVPRLINIACDRALLTAYTRNKHRITNPIVKRALRELNRKTTRTAKPMLLREKLTLGLLFLLVFLVLGVAADYILFSPVRKKAATPLVHHKIQERPAFSETETPPSPRTDPIEVDDSQPATADAPSQEQATTEGVATAAVEPPLSSVEAQLPPSTEPRSQEPELIQAITVADEMRSRAGALKAVLKAWNMKTDPRPLEVSDGDTYFRLAAHYNNMEIVQARGNLNLIRKLNLPAIVEFPHPDGSGIRYLAVTGMSDDEVQLSDGEIAYSVPTAVMETTWNGRVHILWKNHFNYTGVVPINSPGDVILSLKGHLKALGYPVGEMNATYDIVTRETIERIQAQHGLEVDGMVGPQTKIVIYNDDKTLEIPRLDNALNG</sequence>
<dbReference type="InterPro" id="IPR002477">
    <property type="entry name" value="Peptidoglycan-bd-like"/>
</dbReference>
<keyword evidence="2" id="KW-1133">Transmembrane helix</keyword>
<dbReference type="Gene3D" id="3.90.70.10">
    <property type="entry name" value="Cysteine proteinases"/>
    <property type="match status" value="1"/>
</dbReference>